<dbReference type="Proteomes" id="UP000218785">
    <property type="component" value="Chromosome"/>
</dbReference>
<dbReference type="GO" id="GO:0030170">
    <property type="term" value="F:pyridoxal phosphate binding"/>
    <property type="evidence" value="ECO:0007669"/>
    <property type="project" value="InterPro"/>
</dbReference>
<dbReference type="PANTHER" id="PTHR43713:SF3">
    <property type="entry name" value="GLUTAMATE-1-SEMIALDEHYDE 2,1-AMINOMUTASE 1, CHLOROPLASTIC-RELATED"/>
    <property type="match status" value="1"/>
</dbReference>
<dbReference type="GO" id="GO:0008483">
    <property type="term" value="F:transaminase activity"/>
    <property type="evidence" value="ECO:0007669"/>
    <property type="project" value="UniProtKB-KW"/>
</dbReference>
<evidence type="ECO:0000313" key="5">
    <source>
        <dbReference type="Proteomes" id="UP000218785"/>
    </source>
</evidence>
<keyword evidence="4" id="KW-0032">Aminotransferase</keyword>
<name>A0A1Z4N758_9CYAN</name>
<protein>
    <submittedName>
        <fullName evidence="4">Aminotransferase, Class III pyridoxal-phosphate dependent</fullName>
    </submittedName>
</protein>
<dbReference type="Gene3D" id="3.90.1150.10">
    <property type="entry name" value="Aspartate Aminotransferase, domain 1"/>
    <property type="match status" value="1"/>
</dbReference>
<dbReference type="KEGG" id="ttq:NIES37_55510"/>
<keyword evidence="4" id="KW-0808">Transferase</keyword>
<dbReference type="InterPro" id="IPR015424">
    <property type="entry name" value="PyrdxlP-dep_Trfase"/>
</dbReference>
<dbReference type="Pfam" id="PF00202">
    <property type="entry name" value="Aminotran_3"/>
    <property type="match status" value="1"/>
</dbReference>
<comment type="similarity">
    <text evidence="3">Belongs to the class-III pyridoxal-phosphate-dependent aminotransferase family.</text>
</comment>
<dbReference type="Gene3D" id="3.40.640.10">
    <property type="entry name" value="Type I PLP-dependent aspartate aminotransferase-like (Major domain)"/>
    <property type="match status" value="1"/>
</dbReference>
<dbReference type="RefSeq" id="WP_096581184.1">
    <property type="nucleotide sequence ID" value="NZ_CAWNJS010000001.1"/>
</dbReference>
<keyword evidence="5" id="KW-1185">Reference proteome</keyword>
<comment type="cofactor">
    <cofactor evidence="1">
        <name>pyridoxal 5'-phosphate</name>
        <dbReference type="ChEBI" id="CHEBI:597326"/>
    </cofactor>
</comment>
<accession>A0A1Z4N758</accession>
<keyword evidence="2 3" id="KW-0663">Pyridoxal phosphate</keyword>
<dbReference type="SUPFAM" id="SSF53383">
    <property type="entry name" value="PLP-dependent transferases"/>
    <property type="match status" value="1"/>
</dbReference>
<evidence type="ECO:0000256" key="2">
    <source>
        <dbReference type="ARBA" id="ARBA00022898"/>
    </source>
</evidence>
<reference evidence="4 5" key="1">
    <citation type="submission" date="2017-06" db="EMBL/GenBank/DDBJ databases">
        <title>Genome sequencing of cyanobaciteial culture collection at National Institute for Environmental Studies (NIES).</title>
        <authorList>
            <person name="Hirose Y."/>
            <person name="Shimura Y."/>
            <person name="Fujisawa T."/>
            <person name="Nakamura Y."/>
            <person name="Kawachi M."/>
        </authorList>
    </citation>
    <scope>NUCLEOTIDE SEQUENCE [LARGE SCALE GENOMIC DNA]</scope>
    <source>
        <strain evidence="4 5">NIES-37</strain>
    </source>
</reference>
<evidence type="ECO:0000256" key="3">
    <source>
        <dbReference type="RuleBase" id="RU003560"/>
    </source>
</evidence>
<dbReference type="EMBL" id="AP018248">
    <property type="protein sequence ID" value="BAZ01548.1"/>
    <property type="molecule type" value="Genomic_DNA"/>
</dbReference>
<dbReference type="PANTHER" id="PTHR43713">
    <property type="entry name" value="GLUTAMATE-1-SEMIALDEHYDE 2,1-AMINOMUTASE"/>
    <property type="match status" value="1"/>
</dbReference>
<gene>
    <name evidence="4" type="ORF">NIES37_55510</name>
</gene>
<dbReference type="NCBIfam" id="NF004856">
    <property type="entry name" value="PRK06209.1"/>
    <property type="match status" value="1"/>
</dbReference>
<proteinExistence type="inferred from homology"/>
<organism evidence="4 5">
    <name type="scientific">Tolypothrix tenuis PCC 7101</name>
    <dbReference type="NCBI Taxonomy" id="231146"/>
    <lineage>
        <taxon>Bacteria</taxon>
        <taxon>Bacillati</taxon>
        <taxon>Cyanobacteriota</taxon>
        <taxon>Cyanophyceae</taxon>
        <taxon>Nostocales</taxon>
        <taxon>Tolypothrichaceae</taxon>
        <taxon>Tolypothrix</taxon>
    </lineage>
</organism>
<dbReference type="InterPro" id="IPR015422">
    <property type="entry name" value="PyrdxlP-dep_Trfase_small"/>
</dbReference>
<dbReference type="InterPro" id="IPR005814">
    <property type="entry name" value="Aminotrans_3"/>
</dbReference>
<evidence type="ECO:0000256" key="1">
    <source>
        <dbReference type="ARBA" id="ARBA00001933"/>
    </source>
</evidence>
<dbReference type="InterPro" id="IPR015421">
    <property type="entry name" value="PyrdxlP-dep_Trfase_major"/>
</dbReference>
<sequence>MTLADFKPSITQSFSQSKALQKKSHALIPGGAHTYAKGDDQFPEDAPGFIVKGQGCHVWDVDGNEFIEYGMGLRAITLGHAYPAVVEAAYQQMLLGNNFTRPATIEVECAEQLLSWVPGAEMVKFAKDGSTVTTAAITLARAYTGRDMVAICGDHPFFSYNDWFIGSTPMSAGIPQVVQDLTVKFTFNDIESVKALFANHPGKIACVILEPAKYEHPANGFLYELQKLCQENGVIFILDEMITGFRWAGGNAQNCYNIVPDLSTFGKSMGNGFAVSALAGKREIMELGGIYHDKERVFLLSTTHGAENHALAAAIATMNTFRTEGVIEYLYQQGERLSAGIKQAIAAYGLEDYFQVAGLPCNLVYGTRDQNKQPSQAFRTLFMQETIKRGLILPSLVVSYSHSNEDIDFTIEAIGEALKVYRQALEYGIDEYLIGRPVKPVFRKYC</sequence>
<dbReference type="AlphaFoldDB" id="A0A1Z4N758"/>
<evidence type="ECO:0000313" key="4">
    <source>
        <dbReference type="EMBL" id="BAZ01548.1"/>
    </source>
</evidence>